<dbReference type="GO" id="GO:0061603">
    <property type="term" value="F:molybdenum cofactor guanylyltransferase activity"/>
    <property type="evidence" value="ECO:0007669"/>
    <property type="project" value="UniProtKB-EC"/>
</dbReference>
<dbReference type="RefSeq" id="WP_131975506.1">
    <property type="nucleotide sequence ID" value="NZ_SLYB01000005.1"/>
</dbReference>
<protein>
    <recommendedName>
        <fullName evidence="8">Molybdenum cofactor guanylyltransferase</fullName>
        <shortName evidence="8">MoCo guanylyltransferase</shortName>
        <ecNumber evidence="8">2.7.7.77</ecNumber>
    </recommendedName>
    <alternativeName>
        <fullName evidence="8">GTP:molybdopterin guanylyltransferase</fullName>
    </alternativeName>
    <alternativeName>
        <fullName evidence="8">Mo-MPT guanylyltransferase</fullName>
    </alternativeName>
    <alternativeName>
        <fullName evidence="8">Molybdopterin guanylyltransferase</fullName>
    </alternativeName>
    <alternativeName>
        <fullName evidence="8">Molybdopterin-guanine dinucleotide synthase</fullName>
        <shortName evidence="8">MGD synthase</shortName>
    </alternativeName>
</protein>
<dbReference type="GO" id="GO:0005525">
    <property type="term" value="F:GTP binding"/>
    <property type="evidence" value="ECO:0007669"/>
    <property type="project" value="UniProtKB-UniRule"/>
</dbReference>
<comment type="subcellular location">
    <subcellularLocation>
        <location evidence="8">Cytoplasm</location>
    </subcellularLocation>
</comment>
<proteinExistence type="inferred from homology"/>
<dbReference type="GO" id="GO:1902758">
    <property type="term" value="P:bis(molybdopterin guanine dinucleotide)molybdenum biosynthetic process"/>
    <property type="evidence" value="ECO:0007669"/>
    <property type="project" value="TreeGrafter"/>
</dbReference>
<dbReference type="GO" id="GO:0046872">
    <property type="term" value="F:metal ion binding"/>
    <property type="evidence" value="ECO:0007669"/>
    <property type="project" value="UniProtKB-KW"/>
</dbReference>
<reference evidence="10 11" key="1">
    <citation type="submission" date="2019-03" db="EMBL/GenBank/DDBJ databases">
        <title>Genomic Encyclopedia of Type Strains, Phase IV (KMG-IV): sequencing the most valuable type-strain genomes for metagenomic binning, comparative biology and taxonomic classification.</title>
        <authorList>
            <person name="Goeker M."/>
        </authorList>
    </citation>
    <scope>NUCLEOTIDE SEQUENCE [LARGE SCALE GENOMIC DNA]</scope>
    <source>
        <strain evidence="10 11">DSM 28404</strain>
    </source>
</reference>
<gene>
    <name evidence="8" type="primary">mobA</name>
    <name evidence="10" type="ORF">EDC44_10555</name>
</gene>
<dbReference type="Pfam" id="PF12804">
    <property type="entry name" value="NTP_transf_3"/>
    <property type="match status" value="1"/>
</dbReference>
<evidence type="ECO:0000256" key="1">
    <source>
        <dbReference type="ARBA" id="ARBA00022490"/>
    </source>
</evidence>
<evidence type="ECO:0000259" key="9">
    <source>
        <dbReference type="Pfam" id="PF12804"/>
    </source>
</evidence>
<feature type="domain" description="MobA-like NTP transferase" evidence="9">
    <location>
        <begin position="7"/>
        <end position="159"/>
    </location>
</feature>
<keyword evidence="1 8" id="KW-0963">Cytoplasm</keyword>
<keyword evidence="4 8" id="KW-0547">Nucleotide-binding</keyword>
<dbReference type="HAMAP" id="MF_00316">
    <property type="entry name" value="MobA"/>
    <property type="match status" value="1"/>
</dbReference>
<organism evidence="10 11">
    <name type="scientific">Cricetibacter osteomyelitidis</name>
    <dbReference type="NCBI Taxonomy" id="1521931"/>
    <lineage>
        <taxon>Bacteria</taxon>
        <taxon>Pseudomonadati</taxon>
        <taxon>Pseudomonadota</taxon>
        <taxon>Gammaproteobacteria</taxon>
        <taxon>Pasteurellales</taxon>
        <taxon>Pasteurellaceae</taxon>
        <taxon>Cricetibacter</taxon>
    </lineage>
</organism>
<dbReference type="SUPFAM" id="SSF53448">
    <property type="entry name" value="Nucleotide-diphospho-sugar transferases"/>
    <property type="match status" value="1"/>
</dbReference>
<dbReference type="AlphaFoldDB" id="A0A4R2T5V4"/>
<keyword evidence="3 8" id="KW-0479">Metal-binding</keyword>
<dbReference type="PANTHER" id="PTHR19136:SF81">
    <property type="entry name" value="MOLYBDENUM COFACTOR GUANYLYLTRANSFERASE"/>
    <property type="match status" value="1"/>
</dbReference>
<feature type="binding site" evidence="8">
    <location>
        <position position="51"/>
    </location>
    <ligand>
        <name>GTP</name>
        <dbReference type="ChEBI" id="CHEBI:37565"/>
    </ligand>
</feature>
<keyword evidence="5 8" id="KW-0460">Magnesium</keyword>
<evidence type="ECO:0000256" key="5">
    <source>
        <dbReference type="ARBA" id="ARBA00022842"/>
    </source>
</evidence>
<dbReference type="OrthoDB" id="9788394at2"/>
<evidence type="ECO:0000256" key="2">
    <source>
        <dbReference type="ARBA" id="ARBA00022679"/>
    </source>
</evidence>
<keyword evidence="2 8" id="KW-0808">Transferase</keyword>
<evidence type="ECO:0000256" key="8">
    <source>
        <dbReference type="HAMAP-Rule" id="MF_00316"/>
    </source>
</evidence>
<dbReference type="EMBL" id="SLYB01000005">
    <property type="protein sequence ID" value="TCP96234.1"/>
    <property type="molecule type" value="Genomic_DNA"/>
</dbReference>
<evidence type="ECO:0000256" key="4">
    <source>
        <dbReference type="ARBA" id="ARBA00022741"/>
    </source>
</evidence>
<accession>A0A4R2T5V4</accession>
<evidence type="ECO:0000313" key="10">
    <source>
        <dbReference type="EMBL" id="TCP96234.1"/>
    </source>
</evidence>
<dbReference type="NCBIfam" id="TIGR02665">
    <property type="entry name" value="molyb_mobA"/>
    <property type="match status" value="1"/>
</dbReference>
<comment type="subunit">
    <text evidence="8">Monomer.</text>
</comment>
<name>A0A4R2T5V4_9PAST</name>
<comment type="similarity">
    <text evidence="8">Belongs to the MobA family.</text>
</comment>
<sequence length="190" mass="20989">MKFTISAVILAGGQGKRMGGVDKGLQLLQNRQLFQHVLQRLQPQINNITINANRNQAVYAQSGLPVFSDELADFQGPLSGMLSGLKQADTDFVLFVPCDCPLLPLNLLEKLQSAVSSNKVLAAYAHDGERAHPTFCLLSTQLIPLLTDYLARGERRILFFMREVKAEKVDFSAEKDGFININSVDQLSVL</sequence>
<keyword evidence="10" id="KW-0548">Nucleotidyltransferase</keyword>
<keyword evidence="6 8" id="KW-0342">GTP-binding</keyword>
<dbReference type="CDD" id="cd02503">
    <property type="entry name" value="MobA"/>
    <property type="match status" value="1"/>
</dbReference>
<evidence type="ECO:0000256" key="3">
    <source>
        <dbReference type="ARBA" id="ARBA00022723"/>
    </source>
</evidence>
<comment type="domain">
    <text evidence="8">The N-terminal domain determines nucleotide recognition and specific binding, while the C-terminal domain determines the specific binding to the target protein.</text>
</comment>
<comment type="function">
    <text evidence="8">Transfers a GMP moiety from GTP to Mo-molybdopterin (Mo-MPT) cofactor (Moco or molybdenum cofactor) to form Mo-molybdopterin guanine dinucleotide (Mo-MGD) cofactor.</text>
</comment>
<evidence type="ECO:0000313" key="11">
    <source>
        <dbReference type="Proteomes" id="UP000295763"/>
    </source>
</evidence>
<comment type="cofactor">
    <cofactor evidence="8">
        <name>Mg(2+)</name>
        <dbReference type="ChEBI" id="CHEBI:18420"/>
    </cofactor>
</comment>
<dbReference type="InterPro" id="IPR029044">
    <property type="entry name" value="Nucleotide-diphossugar_trans"/>
</dbReference>
<feature type="binding site" evidence="8">
    <location>
        <position position="99"/>
    </location>
    <ligand>
        <name>Mg(2+)</name>
        <dbReference type="ChEBI" id="CHEBI:18420"/>
    </ligand>
</feature>
<feature type="binding site" evidence="8">
    <location>
        <begin position="10"/>
        <end position="12"/>
    </location>
    <ligand>
        <name>GTP</name>
        <dbReference type="ChEBI" id="CHEBI:37565"/>
    </ligand>
</feature>
<comment type="catalytic activity">
    <reaction evidence="8">
        <text>Mo-molybdopterin + GTP + H(+) = Mo-molybdopterin guanine dinucleotide + diphosphate</text>
        <dbReference type="Rhea" id="RHEA:34243"/>
        <dbReference type="ChEBI" id="CHEBI:15378"/>
        <dbReference type="ChEBI" id="CHEBI:33019"/>
        <dbReference type="ChEBI" id="CHEBI:37565"/>
        <dbReference type="ChEBI" id="CHEBI:71302"/>
        <dbReference type="ChEBI" id="CHEBI:71310"/>
        <dbReference type="EC" id="2.7.7.77"/>
    </reaction>
</comment>
<feature type="binding site" evidence="8">
    <location>
        <position position="69"/>
    </location>
    <ligand>
        <name>GTP</name>
        <dbReference type="ChEBI" id="CHEBI:37565"/>
    </ligand>
</feature>
<dbReference type="EC" id="2.7.7.77" evidence="8"/>
<evidence type="ECO:0000256" key="6">
    <source>
        <dbReference type="ARBA" id="ARBA00023134"/>
    </source>
</evidence>
<dbReference type="Proteomes" id="UP000295763">
    <property type="component" value="Unassembled WGS sequence"/>
</dbReference>
<comment type="caution">
    <text evidence="10">The sequence shown here is derived from an EMBL/GenBank/DDBJ whole genome shotgun (WGS) entry which is preliminary data.</text>
</comment>
<dbReference type="GO" id="GO:0005737">
    <property type="term" value="C:cytoplasm"/>
    <property type="evidence" value="ECO:0007669"/>
    <property type="project" value="UniProtKB-SubCell"/>
</dbReference>
<dbReference type="InterPro" id="IPR025877">
    <property type="entry name" value="MobA-like_NTP_Trfase"/>
</dbReference>
<dbReference type="Gene3D" id="3.90.550.10">
    <property type="entry name" value="Spore Coat Polysaccharide Biosynthesis Protein SpsA, Chain A"/>
    <property type="match status" value="1"/>
</dbReference>
<feature type="binding site" evidence="8">
    <location>
        <position position="99"/>
    </location>
    <ligand>
        <name>GTP</name>
        <dbReference type="ChEBI" id="CHEBI:37565"/>
    </ligand>
</feature>
<keyword evidence="7 8" id="KW-0501">Molybdenum cofactor biosynthesis</keyword>
<feature type="binding site" evidence="8">
    <location>
        <position position="23"/>
    </location>
    <ligand>
        <name>GTP</name>
        <dbReference type="ChEBI" id="CHEBI:37565"/>
    </ligand>
</feature>
<evidence type="ECO:0000256" key="7">
    <source>
        <dbReference type="ARBA" id="ARBA00023150"/>
    </source>
</evidence>
<keyword evidence="11" id="KW-1185">Reference proteome</keyword>
<dbReference type="InterPro" id="IPR013482">
    <property type="entry name" value="Molybde_CF_guanTrfase"/>
</dbReference>
<dbReference type="PANTHER" id="PTHR19136">
    <property type="entry name" value="MOLYBDENUM COFACTOR GUANYLYLTRANSFERASE"/>
    <property type="match status" value="1"/>
</dbReference>